<reference evidence="1 2" key="1">
    <citation type="journal article" date="2014" name="Genome Biol. Evol.">
        <title>Molecular evolution of the substrate utilization strategies and putative virulence factors in mosquito-associated Spiroplasma species.</title>
        <authorList>
            <person name="Chang T.H."/>
            <person name="Lo W.S."/>
            <person name="Ku C."/>
            <person name="Chen L.L."/>
            <person name="Kuo C.H."/>
        </authorList>
    </citation>
    <scope>NUCLEOTIDE SEQUENCE [LARGE SCALE GENOMIC DNA]</scope>
    <source>
        <strain evidence="1">Ar-1343</strain>
    </source>
</reference>
<proteinExistence type="predicted"/>
<organism evidence="1 2">
    <name type="scientific">Spiroplasma sabaudiense Ar-1343</name>
    <dbReference type="NCBI Taxonomy" id="1276257"/>
    <lineage>
        <taxon>Bacteria</taxon>
        <taxon>Bacillati</taxon>
        <taxon>Mycoplasmatota</taxon>
        <taxon>Mollicutes</taxon>
        <taxon>Entomoplasmatales</taxon>
        <taxon>Spiroplasmataceae</taxon>
        <taxon>Spiroplasma</taxon>
    </lineage>
</organism>
<dbReference type="PATRIC" id="fig|1276257.3.peg.285"/>
<dbReference type="Proteomes" id="UP000019265">
    <property type="component" value="Chromosome"/>
</dbReference>
<evidence type="ECO:0000313" key="1">
    <source>
        <dbReference type="EMBL" id="AHI53691.1"/>
    </source>
</evidence>
<name>W6A9Q2_9MOLU</name>
<dbReference type="KEGG" id="ssab:SSABA_v1c02790"/>
<keyword evidence="2" id="KW-1185">Reference proteome</keyword>
<dbReference type="HOGENOM" id="CLU_096809_0_0_14"/>
<dbReference type="AlphaFoldDB" id="W6A9Q2"/>
<evidence type="ECO:0000313" key="2">
    <source>
        <dbReference type="Proteomes" id="UP000019265"/>
    </source>
</evidence>
<accession>W6A9Q2</accession>
<dbReference type="SUPFAM" id="SSF116965">
    <property type="entry name" value="Hypothetical protein MPN330"/>
    <property type="match status" value="1"/>
</dbReference>
<dbReference type="STRING" id="1276257.SSABA_v1c02790"/>
<protein>
    <submittedName>
        <fullName evidence="1">Uncharacterized protein</fullName>
    </submittedName>
</protein>
<dbReference type="EMBL" id="CP006934">
    <property type="protein sequence ID" value="AHI53691.1"/>
    <property type="molecule type" value="Genomic_DNA"/>
</dbReference>
<sequence>MPYIPAEIESKILEIQKKVALNFNKNKESTNSWNLVKIVDALNSDNTNYQLDAINALKDFNARMILNDVKVFLLSDLSCDENKILMIFTLASQQINDEFTVKKNNGIFKIDLKKNDFQGPIVKLKQLREELIDLIYNDNPSLFGVCDYILNSYFYSTFPMTIEEANNDLIAAIWYKGALAQGIDLGIDFLLSKINFSKSNFEKICQKITNYKII</sequence>
<gene>
    <name evidence="1" type="ORF">SSABA_v1c02790</name>
</gene>